<dbReference type="InterPro" id="IPR011990">
    <property type="entry name" value="TPR-like_helical_dom_sf"/>
</dbReference>
<evidence type="ECO:0000256" key="1">
    <source>
        <dbReference type="SAM" id="MobiDB-lite"/>
    </source>
</evidence>
<dbReference type="Proteomes" id="UP001224775">
    <property type="component" value="Unassembled WGS sequence"/>
</dbReference>
<dbReference type="InterPro" id="IPR053159">
    <property type="entry name" value="Hybrid_Histidine_Kinase"/>
</dbReference>
<dbReference type="SUPFAM" id="SSF52540">
    <property type="entry name" value="P-loop containing nucleoside triphosphate hydrolases"/>
    <property type="match status" value="1"/>
</dbReference>
<proteinExistence type="predicted"/>
<gene>
    <name evidence="3" type="ORF">QTG54_015418</name>
</gene>
<dbReference type="PANTHER" id="PTHR43642">
    <property type="entry name" value="HYBRID SIGNAL TRANSDUCTION HISTIDINE KINASE G"/>
    <property type="match status" value="1"/>
</dbReference>
<dbReference type="Pfam" id="PF13191">
    <property type="entry name" value="AAA_16"/>
    <property type="match status" value="1"/>
</dbReference>
<feature type="region of interest" description="Disordered" evidence="1">
    <location>
        <begin position="153"/>
        <end position="175"/>
    </location>
</feature>
<evidence type="ECO:0000313" key="4">
    <source>
        <dbReference type="Proteomes" id="UP001224775"/>
    </source>
</evidence>
<name>A0AAD8XV36_9STRA</name>
<evidence type="ECO:0000313" key="3">
    <source>
        <dbReference type="EMBL" id="KAK1733891.1"/>
    </source>
</evidence>
<dbReference type="EMBL" id="JATAAI010000043">
    <property type="protein sequence ID" value="KAK1733891.1"/>
    <property type="molecule type" value="Genomic_DNA"/>
</dbReference>
<sequence>MSKQTTMSVAPAVVGDMIIPLRSWMDIEAKKTPLMDPKSSPNHKKSCSKESIIRKATVAYGIVELLMRSDTNNNAEALDEDVVQIDNFAVHVSKKSSRQRHQLWDDIKGVSMIYPALALSIEEPAYLSCLMAPEEKQGQLGRYLEVEEMMTSEVPPPENSPVRTAAAAAAESDDTESRTTDHRCYYLVAKVLYELFVNEIFPEDCSLAEKVTTVAATAAATEEPAHKRAKSSHPLSPCAKGKGMFDKAELPFQRPSIVRMQQLGIPASLCLMTDNLLESALRGDNGQSSDDAYKSLRDVAEDLHLLLLDPDRFLFDNEVQSTENMKLRYRKEKLYGRDKEETLITDAFCRVSRGKSEAFFIGGFSGCGKSMLVNTLRARVNAVGGYVIKHKFDSLSQERSLSGVISAVNQLCLVLKDRNTPPKIALLANKLRDEFGADIGLLARIVKNVKVLSPEFVSPAAAEEAGGGDKMNARSVGFTLSRFMRLVSSPKHPVMWADDTALDVIHTFLSDKIGSCMDNEVHADHAVFDLMKKLESSNVPTNKVSLTGLDREDLNTMISDALCLYPRICKSLSEVVMQKTKGNPFFVLEFIKSLKDRDLLKYNFHQKRWVWDEGTIRAEDITDNVLQLLSSEMNGLSDNVQLLLKVMACFGTKTSESVIGYLVDSAEYSVVEDGLKKAVSDGFIERNIEGTFNFVHDKVREAAYNLIPESDRKQFHYNLGRVLHSVCEGKDVGDTILLIATQINHGKEFILKDNELCLPIAKLNMAAGKMAIDSCRHKTAYAYLEVASSLLPNDHWESNYDISLRLSFMMASAANSSCKYDDAEIILQRILKEARCTKDKLPSYFVLSQLFQAQGKVVDAYGTCSSILTQLGETIPDSVDPEVVRAMISETLRKYDEVYCDDWLGKKMEDYTLRYVIRFYGQMATSAYFFKVSHIVAYFVCKGAQLSLENGVCQHTPLVFLQLSSIIMRSGNNIACAHRIAKDAMVLSERFNLSDQMALSLNFINAVGHLEWFHAGVQRLRVCFDSALSSGNAEIGFFCAVQLVNYSIISGEKGLTSLLKDIDYYLHLLETYKSEVSKNYLLNSRETVSMLIDKGEATSIEAKENLGDVTDPGNIILDTFYCHQVLRNFWLGYGERCRHFAQKGFARIPQGKYFFHIIKFYYGLSLLEMLKKKLNSARQKEVEEIIESMKVAVKHADSNIRNKLELLQAELHGLGARHNEAVALYNAAIASAKKSKFIHEQGLACERAGLYYKKMGCARDALVHFQQAHACYKEWGSNVKVGAIQRELDGFNSIGTNFI</sequence>
<organism evidence="3 4">
    <name type="scientific">Skeletonema marinoi</name>
    <dbReference type="NCBI Taxonomy" id="267567"/>
    <lineage>
        <taxon>Eukaryota</taxon>
        <taxon>Sar</taxon>
        <taxon>Stramenopiles</taxon>
        <taxon>Ochrophyta</taxon>
        <taxon>Bacillariophyta</taxon>
        <taxon>Coscinodiscophyceae</taxon>
        <taxon>Thalassiosirophycidae</taxon>
        <taxon>Thalassiosirales</taxon>
        <taxon>Skeletonemataceae</taxon>
        <taxon>Skeletonema</taxon>
        <taxon>Skeletonema marinoi-dohrnii complex</taxon>
    </lineage>
</organism>
<accession>A0AAD8XV36</accession>
<keyword evidence="4" id="KW-1185">Reference proteome</keyword>
<dbReference type="PANTHER" id="PTHR43642:SF1">
    <property type="entry name" value="HYBRID SIGNAL TRANSDUCTION HISTIDINE KINASE G"/>
    <property type="match status" value="1"/>
</dbReference>
<evidence type="ECO:0000259" key="2">
    <source>
        <dbReference type="Pfam" id="PF13191"/>
    </source>
</evidence>
<dbReference type="SUPFAM" id="SSF48452">
    <property type="entry name" value="TPR-like"/>
    <property type="match status" value="1"/>
</dbReference>
<comment type="caution">
    <text evidence="3">The sequence shown here is derived from an EMBL/GenBank/DDBJ whole genome shotgun (WGS) entry which is preliminary data.</text>
</comment>
<dbReference type="InterPro" id="IPR041664">
    <property type="entry name" value="AAA_16"/>
</dbReference>
<protein>
    <submittedName>
        <fullName evidence="3">ATPase</fullName>
    </submittedName>
</protein>
<dbReference type="InterPro" id="IPR027417">
    <property type="entry name" value="P-loop_NTPase"/>
</dbReference>
<reference evidence="3" key="1">
    <citation type="submission" date="2023-06" db="EMBL/GenBank/DDBJ databases">
        <title>Survivors Of The Sea: Transcriptome response of Skeletonema marinoi to long-term dormancy.</title>
        <authorList>
            <person name="Pinder M.I.M."/>
            <person name="Kourtchenko O."/>
            <person name="Robertson E.K."/>
            <person name="Larsson T."/>
            <person name="Maumus F."/>
            <person name="Osuna-Cruz C.M."/>
            <person name="Vancaester E."/>
            <person name="Stenow R."/>
            <person name="Vandepoele K."/>
            <person name="Ploug H."/>
            <person name="Bruchert V."/>
            <person name="Godhe A."/>
            <person name="Topel M."/>
        </authorList>
    </citation>
    <scope>NUCLEOTIDE SEQUENCE</scope>
    <source>
        <strain evidence="3">R05AC</strain>
    </source>
</reference>
<feature type="domain" description="Orc1-like AAA ATPase" evidence="2">
    <location>
        <begin position="333"/>
        <end position="499"/>
    </location>
</feature>